<dbReference type="PANTHER" id="PTHR22814:SF287">
    <property type="entry name" value="COPPER TRANSPORT PROTEIN ATX1"/>
    <property type="match status" value="1"/>
</dbReference>
<gene>
    <name evidence="3" type="ORF">CYJ76_04775</name>
</gene>
<accession>A0A2I1PBG3</accession>
<keyword evidence="1" id="KW-0479">Metal-binding</keyword>
<dbReference type="GO" id="GO:0046872">
    <property type="term" value="F:metal ion binding"/>
    <property type="evidence" value="ECO:0007669"/>
    <property type="project" value="UniProtKB-KW"/>
</dbReference>
<dbReference type="CDD" id="cd00371">
    <property type="entry name" value="HMA"/>
    <property type="match status" value="1"/>
</dbReference>
<dbReference type="InterPro" id="IPR036163">
    <property type="entry name" value="HMA_dom_sf"/>
</dbReference>
<dbReference type="Pfam" id="PF00403">
    <property type="entry name" value="HMA"/>
    <property type="match status" value="1"/>
</dbReference>
<dbReference type="SUPFAM" id="SSF55008">
    <property type="entry name" value="HMA, heavy metal-associated domain"/>
    <property type="match status" value="1"/>
</dbReference>
<dbReference type="Proteomes" id="UP000234206">
    <property type="component" value="Unassembled WGS sequence"/>
</dbReference>
<evidence type="ECO:0000313" key="3">
    <source>
        <dbReference type="EMBL" id="PKZ41968.1"/>
    </source>
</evidence>
<name>A0A2I1PBG3_9MICO</name>
<evidence type="ECO:0000259" key="2">
    <source>
        <dbReference type="PROSITE" id="PS50846"/>
    </source>
</evidence>
<dbReference type="Gene3D" id="3.30.70.100">
    <property type="match status" value="1"/>
</dbReference>
<sequence>MATTEYNVTGMTCGHCEASVREEVSEVPGVESVEVSHETGRLTVTGADDVSTDAVLAAVEDAGYRAQRA</sequence>
<dbReference type="InterPro" id="IPR006121">
    <property type="entry name" value="HMA_dom"/>
</dbReference>
<dbReference type="OrthoDB" id="9813965at2"/>
<keyword evidence="4" id="KW-1185">Reference proteome</keyword>
<dbReference type="PROSITE" id="PS50846">
    <property type="entry name" value="HMA_2"/>
    <property type="match status" value="1"/>
</dbReference>
<proteinExistence type="predicted"/>
<comment type="caution">
    <text evidence="3">The sequence shown here is derived from an EMBL/GenBank/DDBJ whole genome shotgun (WGS) entry which is preliminary data.</text>
</comment>
<dbReference type="AlphaFoldDB" id="A0A2I1PBG3"/>
<evidence type="ECO:0000256" key="1">
    <source>
        <dbReference type="ARBA" id="ARBA00022723"/>
    </source>
</evidence>
<feature type="domain" description="HMA" evidence="2">
    <location>
        <begin position="2"/>
        <end position="67"/>
    </location>
</feature>
<reference evidence="3 4" key="1">
    <citation type="submission" date="2017-12" db="EMBL/GenBank/DDBJ databases">
        <title>Phylogenetic diversity of female urinary microbiome.</title>
        <authorList>
            <person name="Thomas-White K."/>
            <person name="Wolfe A.J."/>
        </authorList>
    </citation>
    <scope>NUCLEOTIDE SEQUENCE [LARGE SCALE GENOMIC DNA]</scope>
    <source>
        <strain evidence="3 4">UMB1298</strain>
    </source>
</reference>
<organism evidence="3 4">
    <name type="scientific">Kytococcus schroeteri</name>
    <dbReference type="NCBI Taxonomy" id="138300"/>
    <lineage>
        <taxon>Bacteria</taxon>
        <taxon>Bacillati</taxon>
        <taxon>Actinomycetota</taxon>
        <taxon>Actinomycetes</taxon>
        <taxon>Micrococcales</taxon>
        <taxon>Kytococcaceae</taxon>
        <taxon>Kytococcus</taxon>
    </lineage>
</organism>
<protein>
    <submittedName>
        <fullName evidence="3">Heavy metal transporter</fullName>
    </submittedName>
</protein>
<dbReference type="PANTHER" id="PTHR22814">
    <property type="entry name" value="COPPER TRANSPORT PROTEIN ATOX1-RELATED"/>
    <property type="match status" value="1"/>
</dbReference>
<evidence type="ECO:0000313" key="4">
    <source>
        <dbReference type="Proteomes" id="UP000234206"/>
    </source>
</evidence>
<dbReference type="RefSeq" id="WP_070705718.1">
    <property type="nucleotide sequence ID" value="NZ_JBHLVH010000004.1"/>
</dbReference>
<dbReference type="EMBL" id="PKIZ01000007">
    <property type="protein sequence ID" value="PKZ41968.1"/>
    <property type="molecule type" value="Genomic_DNA"/>
</dbReference>